<dbReference type="AlphaFoldDB" id="A0A0F9PPQ7"/>
<proteinExistence type="predicted"/>
<comment type="caution">
    <text evidence="1">The sequence shown here is derived from an EMBL/GenBank/DDBJ whole genome shotgun (WGS) entry which is preliminary data.</text>
</comment>
<sequence>MDLNSLLPKKLNFGAGDLVEMRYLEKVFGIHRRTASKYLSVLHLEPLYIGKEVYFSLTTFKRIMYILTKPGQPGFLFPGSAGKASRKRKNKGDFITEVTDDILEQAAQPSVLAEMCAAEGRDISVLKKFITPAPGRPRKEDTK</sequence>
<accession>A0A0F9PPQ7</accession>
<organism evidence="1">
    <name type="scientific">marine sediment metagenome</name>
    <dbReference type="NCBI Taxonomy" id="412755"/>
    <lineage>
        <taxon>unclassified sequences</taxon>
        <taxon>metagenomes</taxon>
        <taxon>ecological metagenomes</taxon>
    </lineage>
</organism>
<evidence type="ECO:0000313" key="1">
    <source>
        <dbReference type="EMBL" id="KKN26577.1"/>
    </source>
</evidence>
<name>A0A0F9PPQ7_9ZZZZ</name>
<dbReference type="EMBL" id="LAZR01002709">
    <property type="protein sequence ID" value="KKN26577.1"/>
    <property type="molecule type" value="Genomic_DNA"/>
</dbReference>
<protein>
    <submittedName>
        <fullName evidence="1">Uncharacterized protein</fullName>
    </submittedName>
</protein>
<gene>
    <name evidence="1" type="ORF">LCGC14_0873450</name>
</gene>
<reference evidence="1" key="1">
    <citation type="journal article" date="2015" name="Nature">
        <title>Complex archaea that bridge the gap between prokaryotes and eukaryotes.</title>
        <authorList>
            <person name="Spang A."/>
            <person name="Saw J.H."/>
            <person name="Jorgensen S.L."/>
            <person name="Zaremba-Niedzwiedzka K."/>
            <person name="Martijn J."/>
            <person name="Lind A.E."/>
            <person name="van Eijk R."/>
            <person name="Schleper C."/>
            <person name="Guy L."/>
            <person name="Ettema T.J."/>
        </authorList>
    </citation>
    <scope>NUCLEOTIDE SEQUENCE</scope>
</reference>